<evidence type="ECO:0000313" key="6">
    <source>
        <dbReference type="EMBL" id="GJJ12941.1"/>
    </source>
</evidence>
<keyword evidence="3" id="KW-0274">FAD</keyword>
<keyword evidence="2" id="KW-0285">Flavoprotein</keyword>
<organism evidence="6 7">
    <name type="scientific">Clathrus columnatus</name>
    <dbReference type="NCBI Taxonomy" id="1419009"/>
    <lineage>
        <taxon>Eukaryota</taxon>
        <taxon>Fungi</taxon>
        <taxon>Dikarya</taxon>
        <taxon>Basidiomycota</taxon>
        <taxon>Agaricomycotina</taxon>
        <taxon>Agaricomycetes</taxon>
        <taxon>Phallomycetidae</taxon>
        <taxon>Phallales</taxon>
        <taxon>Clathraceae</taxon>
        <taxon>Clathrus</taxon>
    </lineage>
</organism>
<dbReference type="PANTHER" id="PTHR42877:SF5">
    <property type="entry name" value="L-ORNITHINE N(5)-MONOOXYGENASE-RELATED"/>
    <property type="match status" value="1"/>
</dbReference>
<dbReference type="GO" id="GO:0050661">
    <property type="term" value="F:NADP binding"/>
    <property type="evidence" value="ECO:0007669"/>
    <property type="project" value="InterPro"/>
</dbReference>
<evidence type="ECO:0000256" key="1">
    <source>
        <dbReference type="ARBA" id="ARBA00010139"/>
    </source>
</evidence>
<dbReference type="SUPFAM" id="SSF51905">
    <property type="entry name" value="FAD/NAD(P)-binding domain"/>
    <property type="match status" value="2"/>
</dbReference>
<dbReference type="GO" id="GO:0050660">
    <property type="term" value="F:flavin adenine dinucleotide binding"/>
    <property type="evidence" value="ECO:0007669"/>
    <property type="project" value="InterPro"/>
</dbReference>
<dbReference type="Pfam" id="PF00743">
    <property type="entry name" value="FMO-like"/>
    <property type="match status" value="1"/>
</dbReference>
<keyword evidence="5" id="KW-0472">Membrane</keyword>
<evidence type="ECO:0000256" key="3">
    <source>
        <dbReference type="ARBA" id="ARBA00022827"/>
    </source>
</evidence>
<dbReference type="GO" id="GO:0004499">
    <property type="term" value="F:N,N-dimethylaniline monooxygenase activity"/>
    <property type="evidence" value="ECO:0007669"/>
    <property type="project" value="InterPro"/>
</dbReference>
<dbReference type="Pfam" id="PF13450">
    <property type="entry name" value="NAD_binding_8"/>
    <property type="match status" value="1"/>
</dbReference>
<keyword evidence="5" id="KW-1133">Transmembrane helix</keyword>
<gene>
    <name evidence="6" type="ORF">Clacol_007188</name>
</gene>
<dbReference type="InterPro" id="IPR051209">
    <property type="entry name" value="FAD-bind_Monooxygenase_sf"/>
</dbReference>
<name>A0AAV5AJ37_9AGAM</name>
<evidence type="ECO:0000256" key="4">
    <source>
        <dbReference type="ARBA" id="ARBA00023002"/>
    </source>
</evidence>
<evidence type="ECO:0000313" key="7">
    <source>
        <dbReference type="Proteomes" id="UP001050691"/>
    </source>
</evidence>
<evidence type="ECO:0000256" key="2">
    <source>
        <dbReference type="ARBA" id="ARBA00022630"/>
    </source>
</evidence>
<comment type="caution">
    <text evidence="6">The sequence shown here is derived from an EMBL/GenBank/DDBJ whole genome shotgun (WGS) entry which is preliminary data.</text>
</comment>
<accession>A0AAV5AJ37</accession>
<dbReference type="Proteomes" id="UP001050691">
    <property type="component" value="Unassembled WGS sequence"/>
</dbReference>
<keyword evidence="5" id="KW-0812">Transmembrane</keyword>
<protein>
    <submittedName>
        <fullName evidence="6">Uncharacterized protein</fullName>
    </submittedName>
</protein>
<dbReference type="Gene3D" id="3.50.50.60">
    <property type="entry name" value="FAD/NAD(P)-binding domain"/>
    <property type="match status" value="2"/>
</dbReference>
<dbReference type="EMBL" id="BPWL01000008">
    <property type="protein sequence ID" value="GJJ12941.1"/>
    <property type="molecule type" value="Genomic_DNA"/>
</dbReference>
<comment type="similarity">
    <text evidence="1">Belongs to the FAD-binding monooxygenase family.</text>
</comment>
<evidence type="ECO:0000256" key="5">
    <source>
        <dbReference type="SAM" id="Phobius"/>
    </source>
</evidence>
<reference evidence="6" key="1">
    <citation type="submission" date="2021-10" db="EMBL/GenBank/DDBJ databases">
        <title>De novo Genome Assembly of Clathrus columnatus (Basidiomycota, Fungi) Using Illumina and Nanopore Sequence Data.</title>
        <authorList>
            <person name="Ogiso-Tanaka E."/>
            <person name="Itagaki H."/>
            <person name="Hosoya T."/>
            <person name="Hosaka K."/>
        </authorList>
    </citation>
    <scope>NUCLEOTIDE SEQUENCE</scope>
    <source>
        <strain evidence="6">MO-923</strain>
    </source>
</reference>
<dbReference type="PANTHER" id="PTHR42877">
    <property type="entry name" value="L-ORNITHINE N(5)-MONOOXYGENASE-RELATED"/>
    <property type="match status" value="1"/>
</dbReference>
<dbReference type="InterPro" id="IPR020946">
    <property type="entry name" value="Flavin_mOase-like"/>
</dbReference>
<dbReference type="InterPro" id="IPR036188">
    <property type="entry name" value="FAD/NAD-bd_sf"/>
</dbReference>
<dbReference type="AlphaFoldDB" id="A0AAV5AJ37"/>
<sequence length="582" mass="66417">MISSDEPKYTEILCIGVGFSGICLGAQLKRKFGFIDIHFYDRNASVAGTWYANQYPGVACDIHAALYSFSFEPNFEWTTGLTDGEEIRAYLERVVDRYDLRQNMSFSVEWLSAKWDNSRQIWIVQLKDLKTDKTFVHECRILYSAVGQLVLPRKADIPGISTFKGEIIHTARWKKDVTLQDKNVVIVGNGCSATQVVPCIVKETKSLTQFFRSAQYMFPGSDAPVSSRIRWYFKNVPLLNRLLRFYIFSRLEKSWNLFTLTESGAKDREHMESISKNWILRAAPEKYRSILVPDYKIGCKRRIFDRGGAYMKSLHLSNMHLTKDPIEKIIPEGVCTADNVYPADVIILANGFETGLGGLNTVDVYGSGGQSLREYWKEFGGPTAYNCTAIPNCRTYANLRAVPNFFMLFGPNTATGHTSLILAIENTVNYTLKIIKPILTRKALTVDVKKDVAELYGRELQRASSNTVIGLCRSRLLPVLPTPAPQFYVKDGWNATIYPRSQYHFWWRSLFLPNQWNDWTYTYTSTYLKSRKLFLGISLACVILGATIIGKTPFFGSFEEFFRDTLLHIFDCSAALYERFTV</sequence>
<keyword evidence="7" id="KW-1185">Reference proteome</keyword>
<feature type="transmembrane region" description="Helical" evidence="5">
    <location>
        <begin position="533"/>
        <end position="554"/>
    </location>
</feature>
<keyword evidence="4" id="KW-0560">Oxidoreductase</keyword>
<proteinExistence type="inferred from homology"/>